<gene>
    <name evidence="1" type="ORF">MHPYR_140027</name>
</gene>
<name>A0A1Y5P5B0_9MYCO</name>
<reference evidence="1" key="1">
    <citation type="submission" date="2016-03" db="EMBL/GenBank/DDBJ databases">
        <authorList>
            <person name="Ploux O."/>
        </authorList>
    </citation>
    <scope>NUCLEOTIDE SEQUENCE</scope>
    <source>
        <strain evidence="1">UC10</strain>
    </source>
</reference>
<dbReference type="EMBL" id="FLQS01000006">
    <property type="protein sequence ID" value="SBS72499.1"/>
    <property type="molecule type" value="Genomic_DNA"/>
</dbReference>
<organism evidence="1">
    <name type="scientific">uncultured Mycobacterium sp</name>
    <dbReference type="NCBI Taxonomy" id="171292"/>
    <lineage>
        <taxon>Bacteria</taxon>
        <taxon>Bacillati</taxon>
        <taxon>Actinomycetota</taxon>
        <taxon>Actinomycetes</taxon>
        <taxon>Mycobacteriales</taxon>
        <taxon>Mycobacteriaceae</taxon>
        <taxon>Mycobacterium</taxon>
        <taxon>environmental samples</taxon>
    </lineage>
</organism>
<dbReference type="AlphaFoldDB" id="A0A1Y5P5B0"/>
<evidence type="ECO:0000313" key="1">
    <source>
        <dbReference type="EMBL" id="SBS72499.1"/>
    </source>
</evidence>
<proteinExistence type="predicted"/>
<protein>
    <submittedName>
        <fullName evidence="1">Uncharacterized protein</fullName>
    </submittedName>
</protein>
<sequence length="52" mass="5316">MAIDIYDLPVAARERMGSAGQGLDCAAGTAHALGHSGMANWLRISGAIFSAI</sequence>
<accession>A0A1Y5P5B0</accession>